<evidence type="ECO:0000256" key="6">
    <source>
        <dbReference type="ARBA" id="ARBA00022741"/>
    </source>
</evidence>
<dbReference type="CDD" id="cd03215">
    <property type="entry name" value="ABC_Carb_Monos_II"/>
    <property type="match status" value="1"/>
</dbReference>
<dbReference type="PANTHER" id="PTHR43790:SF9">
    <property type="entry name" value="GALACTOFURANOSE TRANSPORTER ATP-BINDING PROTEIN YTFR"/>
    <property type="match status" value="1"/>
</dbReference>
<dbReference type="SUPFAM" id="SSF52540">
    <property type="entry name" value="P-loop containing nucleoside triphosphate hydrolases"/>
    <property type="match status" value="2"/>
</dbReference>
<evidence type="ECO:0000256" key="2">
    <source>
        <dbReference type="ARBA" id="ARBA00022475"/>
    </source>
</evidence>
<reference evidence="9 10" key="1">
    <citation type="submission" date="2018-10" db="EMBL/GenBank/DDBJ databases">
        <title>Robbsia sp. DHC34, isolated from soil.</title>
        <authorList>
            <person name="Gao Z.-H."/>
            <person name="Qiu L.-H."/>
        </authorList>
    </citation>
    <scope>NUCLEOTIDE SEQUENCE [LARGE SCALE GENOMIC DNA]</scope>
    <source>
        <strain evidence="9 10">DHC34</strain>
    </source>
</reference>
<keyword evidence="3" id="KW-0472">Membrane</keyword>
<evidence type="ECO:0000256" key="1">
    <source>
        <dbReference type="ARBA" id="ARBA00022448"/>
    </source>
</evidence>
<dbReference type="InterPro" id="IPR003593">
    <property type="entry name" value="AAA+_ATPase"/>
</dbReference>
<proteinExistence type="predicted"/>
<dbReference type="AlphaFoldDB" id="A0A494Y5B5"/>
<keyword evidence="1" id="KW-0813">Transport</keyword>
<dbReference type="Pfam" id="PF00005">
    <property type="entry name" value="ABC_tran"/>
    <property type="match status" value="2"/>
</dbReference>
<dbReference type="SMART" id="SM00382">
    <property type="entry name" value="AAA"/>
    <property type="match status" value="2"/>
</dbReference>
<comment type="caution">
    <text evidence="9">The sequence shown here is derived from an EMBL/GenBank/DDBJ whole genome shotgun (WGS) entry which is preliminary data.</text>
</comment>
<feature type="domain" description="ABC transporter" evidence="8">
    <location>
        <begin position="12"/>
        <end position="248"/>
    </location>
</feature>
<dbReference type="InterPro" id="IPR017871">
    <property type="entry name" value="ABC_transporter-like_CS"/>
</dbReference>
<keyword evidence="10" id="KW-1185">Reference proteome</keyword>
<name>A0A494Y5B5_9BURK</name>
<dbReference type="GO" id="GO:0016887">
    <property type="term" value="F:ATP hydrolysis activity"/>
    <property type="evidence" value="ECO:0007669"/>
    <property type="project" value="InterPro"/>
</dbReference>
<keyword evidence="4" id="KW-0762">Sugar transport</keyword>
<keyword evidence="3" id="KW-0997">Cell inner membrane</keyword>
<sequence length="539" mass="57214">MTSTVSVPELAIDLEGIVKQFGAHRALDGASLRVARGSVHGLVGENGAGKSTLIKVLAGIHAPDAGIIRIGGHTVADLDPSAVESLGVHFIHQDRLLAPSFTVGEALFLGREIRKGPWLDRRAMQRRAAEVIHSLFDVTLPPGARIAELNTAQQQIVQISRALLANPSVLVFDEPTASLVKREVDQLLGIIRRLRDSGLTIIYISHYLQEIEALCDAVTILRNGRDVGVVDPAATPVAEIARRMVNRDVAEMYPRHTASRGNVVLDVQGLTLDRAYDDVSLSVHRGEVVGLTGLVGSGAKALVRSLFGLESPDAGTIAIDAAPVTLRSPREAVTRGIALVPEDRRAQGIAPSLSVTENATLASLRTFSRLGFLSRVRERSAVARLIDDLAIRTPGPHALARQLSGGNQQKVALAKWLSRQSRLYILDEPTVGVDIGAKVEIYKLIATLVEGGAGVLVLSSDLQELIGICDRVAVMYRGRIARTFDAGEADSDALLACATGAHARDAHASDTGALSAFGAAQTPLAARATSSEEPTHVAI</sequence>
<evidence type="ECO:0000256" key="4">
    <source>
        <dbReference type="ARBA" id="ARBA00022597"/>
    </source>
</evidence>
<evidence type="ECO:0000259" key="8">
    <source>
        <dbReference type="PROSITE" id="PS50893"/>
    </source>
</evidence>
<dbReference type="InterPro" id="IPR027417">
    <property type="entry name" value="P-loop_NTPase"/>
</dbReference>
<dbReference type="RefSeq" id="WP_121086373.1">
    <property type="nucleotide sequence ID" value="NZ_RBZU01000004.1"/>
</dbReference>
<dbReference type="Proteomes" id="UP000270342">
    <property type="component" value="Unassembled WGS sequence"/>
</dbReference>
<evidence type="ECO:0000313" key="10">
    <source>
        <dbReference type="Proteomes" id="UP000270342"/>
    </source>
</evidence>
<keyword evidence="2" id="KW-1003">Cell membrane</keyword>
<keyword evidence="7 9" id="KW-0067">ATP-binding</keyword>
<keyword evidence="6" id="KW-0547">Nucleotide-binding</keyword>
<gene>
    <name evidence="9" type="ORF">D7S86_11105</name>
</gene>
<dbReference type="InterPro" id="IPR003439">
    <property type="entry name" value="ABC_transporter-like_ATP-bd"/>
</dbReference>
<accession>A0A494Y5B5</accession>
<evidence type="ECO:0000256" key="5">
    <source>
        <dbReference type="ARBA" id="ARBA00022737"/>
    </source>
</evidence>
<evidence type="ECO:0000313" key="9">
    <source>
        <dbReference type="EMBL" id="RKP55761.1"/>
    </source>
</evidence>
<keyword evidence="5" id="KW-0677">Repeat</keyword>
<feature type="domain" description="ABC transporter" evidence="8">
    <location>
        <begin position="258"/>
        <end position="502"/>
    </location>
</feature>
<dbReference type="CDD" id="cd03216">
    <property type="entry name" value="ABC_Carb_Monos_I"/>
    <property type="match status" value="1"/>
</dbReference>
<dbReference type="InterPro" id="IPR050107">
    <property type="entry name" value="ABC_carbohydrate_import_ATPase"/>
</dbReference>
<protein>
    <submittedName>
        <fullName evidence="9">Sugar ABC transporter ATP-binding protein</fullName>
    </submittedName>
</protein>
<dbReference type="PANTHER" id="PTHR43790">
    <property type="entry name" value="CARBOHYDRATE TRANSPORT ATP-BINDING PROTEIN MG119-RELATED"/>
    <property type="match status" value="1"/>
</dbReference>
<dbReference type="PROSITE" id="PS00211">
    <property type="entry name" value="ABC_TRANSPORTER_1"/>
    <property type="match status" value="1"/>
</dbReference>
<dbReference type="Gene3D" id="3.40.50.300">
    <property type="entry name" value="P-loop containing nucleotide triphosphate hydrolases"/>
    <property type="match status" value="2"/>
</dbReference>
<organism evidence="9 10">
    <name type="scientific">Pararobbsia silviterrae</name>
    <dbReference type="NCBI Taxonomy" id="1792498"/>
    <lineage>
        <taxon>Bacteria</taxon>
        <taxon>Pseudomonadati</taxon>
        <taxon>Pseudomonadota</taxon>
        <taxon>Betaproteobacteria</taxon>
        <taxon>Burkholderiales</taxon>
        <taxon>Burkholderiaceae</taxon>
        <taxon>Pararobbsia</taxon>
    </lineage>
</organism>
<dbReference type="PROSITE" id="PS50893">
    <property type="entry name" value="ABC_TRANSPORTER_2"/>
    <property type="match status" value="2"/>
</dbReference>
<dbReference type="EMBL" id="RBZU01000004">
    <property type="protein sequence ID" value="RKP55761.1"/>
    <property type="molecule type" value="Genomic_DNA"/>
</dbReference>
<evidence type="ECO:0000256" key="3">
    <source>
        <dbReference type="ARBA" id="ARBA00022519"/>
    </source>
</evidence>
<evidence type="ECO:0000256" key="7">
    <source>
        <dbReference type="ARBA" id="ARBA00022840"/>
    </source>
</evidence>
<dbReference type="GO" id="GO:0005524">
    <property type="term" value="F:ATP binding"/>
    <property type="evidence" value="ECO:0007669"/>
    <property type="project" value="UniProtKB-KW"/>
</dbReference>
<dbReference type="OrthoDB" id="9776369at2"/>